<proteinExistence type="predicted"/>
<feature type="compositionally biased region" description="Basic and acidic residues" evidence="1">
    <location>
        <begin position="919"/>
        <end position="934"/>
    </location>
</feature>
<evidence type="ECO:0000256" key="1">
    <source>
        <dbReference type="SAM" id="MobiDB-lite"/>
    </source>
</evidence>
<feature type="region of interest" description="Disordered" evidence="1">
    <location>
        <begin position="33"/>
        <end position="134"/>
    </location>
</feature>
<dbReference type="PANTHER" id="PTHR35746">
    <property type="entry name" value="PENTATRICOPEPTIDE REPEAT (PPR) SUPERFAMILY PROTEIN"/>
    <property type="match status" value="1"/>
</dbReference>
<evidence type="ECO:0000313" key="2">
    <source>
        <dbReference type="EMBL" id="KAG2585168.1"/>
    </source>
</evidence>
<feature type="region of interest" description="Disordered" evidence="1">
    <location>
        <begin position="355"/>
        <end position="376"/>
    </location>
</feature>
<dbReference type="AlphaFoldDB" id="A0A8T0RJJ0"/>
<dbReference type="PANTHER" id="PTHR35746:SF1">
    <property type="entry name" value="PENTATRICOPEPTIDE REPEAT (PPR) SUPERFAMILY PROTEIN"/>
    <property type="match status" value="1"/>
</dbReference>
<gene>
    <name evidence="2" type="ORF">PVAP13_6KG374200</name>
</gene>
<feature type="region of interest" description="Disordered" evidence="1">
    <location>
        <begin position="515"/>
        <end position="536"/>
    </location>
</feature>
<sequence length="991" mass="104468">MESGHKSGGGSAAGGGAGGDGVLCHACGYQYPNGHPSAKQRRAHRKHCGKPSSAAAGGGAEEEGAGEHEGSEPLPGEGRGGVAEGIGAGAAECGGSLPGSASEAASAVEGGDNAEHSSGNGTGHQVISSEDRLISRSNIPSEITSEASKTNDDTLTTVATQYSGKGSPIEDGDSSDPTVGSVQLEDVPVSVPSPELEDGAKSTSEISEHEIKNSTVVPLESNATGGGTSEQMDVVSQEDGIAVAEEDDMINTISKKKSSEDKSVEGDEIDLSCQDNLQTEVGEGHSSTAVERDSSDKNPNVIHNEEILSDKTESNQQSKHVLTDSSEKIRNIEVPVEASAEKSVSSDDDLLRLGTGGSHSEIRNDVKPQQQPDSTSETACHLAISEQADNVHEQHYPIPEGSIPVISSSSGPAVGGITNITENVCSSGTTIDDSMQKNVIGGTVVASQVDLVELSASAMAHEINTVISTNDVDEKWQNEKGGSDFTSYGGNEMHVAENFEEKHQNKEVIVDSIPHETHTVSSTDNDGENEQNEEITADTSFCEINVVQSMTSAEENEHIEEFITSLASEESSVPCNRDVVEEKQSEIDVKTSGEIDSACSTETAAENNATTCESNAGTTTDDVEDILQDEEITASPISHDINTICSSNEEKMHKADVSEAIGCHENIVVHSVDNVEEEAVEEATADATPRKFSLVTSTDSVEEKKDEQTSAGPTLHERSVVHSTYNIDEKKNEQPILDPITASATVSSIGDVEQKMHSEETTVDPSTGESSMLPGTDDAENKKQNGDMAAADPITASATISSIGDVEENKQSEETTVDPSSGESSMLPGTGDAENKKQNGDMATAGPASDKTEVAETTNAVEEIGKIEETASKEISTIESTDDLKGVADQNEEIADKEMVIDSDKNHVSLKVLLADKNMETKEENKPSTKDRVLSFRRRPKDSVSPVKPGSPKATGSGQQDWNSPARLPVEKKPKGRKQQWVPFICCSSVQ</sequence>
<name>A0A8T0RJJ0_PANVG</name>
<organism evidence="2 3">
    <name type="scientific">Panicum virgatum</name>
    <name type="common">Blackwell switchgrass</name>
    <dbReference type="NCBI Taxonomy" id="38727"/>
    <lineage>
        <taxon>Eukaryota</taxon>
        <taxon>Viridiplantae</taxon>
        <taxon>Streptophyta</taxon>
        <taxon>Embryophyta</taxon>
        <taxon>Tracheophyta</taxon>
        <taxon>Spermatophyta</taxon>
        <taxon>Magnoliopsida</taxon>
        <taxon>Liliopsida</taxon>
        <taxon>Poales</taxon>
        <taxon>Poaceae</taxon>
        <taxon>PACMAD clade</taxon>
        <taxon>Panicoideae</taxon>
        <taxon>Panicodae</taxon>
        <taxon>Paniceae</taxon>
        <taxon>Panicinae</taxon>
        <taxon>Panicum</taxon>
        <taxon>Panicum sect. Hiantes</taxon>
    </lineage>
</organism>
<comment type="caution">
    <text evidence="2">The sequence shown here is derived from an EMBL/GenBank/DDBJ whole genome shotgun (WGS) entry which is preliminary data.</text>
</comment>
<dbReference type="Proteomes" id="UP000823388">
    <property type="component" value="Chromosome 6K"/>
</dbReference>
<dbReference type="EMBL" id="CM029047">
    <property type="protein sequence ID" value="KAG2585168.1"/>
    <property type="molecule type" value="Genomic_DNA"/>
</dbReference>
<feature type="compositionally biased region" description="Basic and acidic residues" evidence="1">
    <location>
        <begin position="863"/>
        <end position="872"/>
    </location>
</feature>
<feature type="region of interest" description="Disordered" evidence="1">
    <location>
        <begin position="919"/>
        <end position="979"/>
    </location>
</feature>
<dbReference type="EMBL" id="CM029047">
    <property type="protein sequence ID" value="KAG2585173.1"/>
    <property type="molecule type" value="Genomic_DNA"/>
</dbReference>
<feature type="compositionally biased region" description="Polar residues" evidence="1">
    <location>
        <begin position="116"/>
        <end position="128"/>
    </location>
</feature>
<reference evidence="2" key="1">
    <citation type="submission" date="2020-05" db="EMBL/GenBank/DDBJ databases">
        <title>WGS assembly of Panicum virgatum.</title>
        <authorList>
            <person name="Lovell J.T."/>
            <person name="Jenkins J."/>
            <person name="Shu S."/>
            <person name="Juenger T.E."/>
            <person name="Schmutz J."/>
        </authorList>
    </citation>
    <scope>NUCLEOTIDE SEQUENCE</scope>
    <source>
        <strain evidence="2">AP13</strain>
    </source>
</reference>
<feature type="region of interest" description="Disordered" evidence="1">
    <location>
        <begin position="694"/>
        <end position="714"/>
    </location>
</feature>
<keyword evidence="3" id="KW-1185">Reference proteome</keyword>
<protein>
    <submittedName>
        <fullName evidence="2">Uncharacterized protein</fullName>
    </submittedName>
</protein>
<feature type="compositionally biased region" description="Basic and acidic residues" evidence="1">
    <location>
        <begin position="303"/>
        <end position="313"/>
    </location>
</feature>
<dbReference type="OrthoDB" id="647319at2759"/>
<feature type="compositionally biased region" description="Basic residues" evidence="1">
    <location>
        <begin position="38"/>
        <end position="49"/>
    </location>
</feature>
<feature type="compositionally biased region" description="Polar residues" evidence="1">
    <location>
        <begin position="954"/>
        <end position="963"/>
    </location>
</feature>
<feature type="compositionally biased region" description="Acidic residues" evidence="1">
    <location>
        <begin position="525"/>
        <end position="536"/>
    </location>
</feature>
<feature type="region of interest" description="Disordered" evidence="1">
    <location>
        <begin position="251"/>
        <end position="327"/>
    </location>
</feature>
<feature type="region of interest" description="Disordered" evidence="1">
    <location>
        <begin position="751"/>
        <end position="887"/>
    </location>
</feature>
<feature type="region of interest" description="Disordered" evidence="1">
    <location>
        <begin position="161"/>
        <end position="234"/>
    </location>
</feature>
<feature type="compositionally biased region" description="Polar residues" evidence="1">
    <location>
        <begin position="367"/>
        <end position="376"/>
    </location>
</feature>
<feature type="compositionally biased region" description="Gly residues" evidence="1">
    <location>
        <begin position="77"/>
        <end position="88"/>
    </location>
</feature>
<evidence type="ECO:0000313" key="3">
    <source>
        <dbReference type="Proteomes" id="UP000823388"/>
    </source>
</evidence>
<feature type="compositionally biased region" description="Low complexity" evidence="1">
    <location>
        <begin position="89"/>
        <end position="111"/>
    </location>
</feature>
<accession>A0A8T0RJJ0</accession>
<feature type="compositionally biased region" description="Polar residues" evidence="1">
    <location>
        <begin position="273"/>
        <end position="289"/>
    </location>
</feature>